<comment type="caution">
    <text evidence="4">The sequence shown here is derived from an EMBL/GenBank/DDBJ whole genome shotgun (WGS) entry which is preliminary data.</text>
</comment>
<name>A0A542ZHK4_9MICO</name>
<feature type="region of interest" description="Disordered" evidence="1">
    <location>
        <begin position="1"/>
        <end position="29"/>
    </location>
</feature>
<evidence type="ECO:0000256" key="2">
    <source>
        <dbReference type="SAM" id="Phobius"/>
    </source>
</evidence>
<dbReference type="AlphaFoldDB" id="A0A542ZHK4"/>
<dbReference type="RefSeq" id="WP_141787785.1">
    <property type="nucleotide sequence ID" value="NZ_BAAAKX010000004.1"/>
</dbReference>
<reference evidence="4 5" key="1">
    <citation type="submission" date="2019-06" db="EMBL/GenBank/DDBJ databases">
        <title>Sequencing the genomes of 1000 actinobacteria strains.</title>
        <authorList>
            <person name="Klenk H.-P."/>
        </authorList>
    </citation>
    <scope>NUCLEOTIDE SEQUENCE [LARGE SCALE GENOMIC DNA]</scope>
    <source>
        <strain evidence="4 5">DSM 18082</strain>
    </source>
</reference>
<keyword evidence="2" id="KW-0812">Transmembrane</keyword>
<dbReference type="InterPro" id="IPR018911">
    <property type="entry name" value="Gmad2_Ig-like_dom"/>
</dbReference>
<dbReference type="Proteomes" id="UP000319514">
    <property type="component" value="Unassembled WGS sequence"/>
</dbReference>
<keyword evidence="5" id="KW-1185">Reference proteome</keyword>
<keyword evidence="2" id="KW-1133">Transmembrane helix</keyword>
<dbReference type="EMBL" id="VFOQ01000001">
    <property type="protein sequence ID" value="TQL59814.1"/>
    <property type="molecule type" value="Genomic_DNA"/>
</dbReference>
<feature type="domain" description="Bacterial spore germination immunoglobulin-like" evidence="3">
    <location>
        <begin position="259"/>
        <end position="341"/>
    </location>
</feature>
<gene>
    <name evidence="4" type="ORF">FB474_1180</name>
</gene>
<evidence type="ECO:0000313" key="5">
    <source>
        <dbReference type="Proteomes" id="UP000319514"/>
    </source>
</evidence>
<keyword evidence="2" id="KW-0472">Membrane</keyword>
<proteinExistence type="predicted"/>
<feature type="transmembrane region" description="Helical" evidence="2">
    <location>
        <begin position="47"/>
        <end position="68"/>
    </location>
</feature>
<dbReference type="OrthoDB" id="4843507at2"/>
<dbReference type="Pfam" id="PF10648">
    <property type="entry name" value="Gmad2"/>
    <property type="match status" value="1"/>
</dbReference>
<accession>A0A542ZHK4</accession>
<evidence type="ECO:0000259" key="3">
    <source>
        <dbReference type="Pfam" id="PF10648"/>
    </source>
</evidence>
<feature type="compositionally biased region" description="Low complexity" evidence="1">
    <location>
        <begin position="74"/>
        <end position="102"/>
    </location>
</feature>
<feature type="region of interest" description="Disordered" evidence="1">
    <location>
        <begin position="70"/>
        <end position="102"/>
    </location>
</feature>
<evidence type="ECO:0000313" key="4">
    <source>
        <dbReference type="EMBL" id="TQL59814.1"/>
    </source>
</evidence>
<sequence length="355" mass="37633">MSDDELERRLRRALHDEADRITPTDRWDRIHAMSEQQQDQGARRPRWLAPVAAAAAVALIAGGGFALARRGDSRTPTVASTTSTPTTPAGTGSGSPSPARSATQVAPTVTTALPAYFVGSNGGTGDRWGLYREFINAQVPGKATAEDRARAALALAMHSRPSPDYLTAWAGTSVSGVMVSPTGIRITLSNNGAAGFTREQTRLAVQGLVWTAQAAVGKGTLPVTFTVSDGSTTLFGTWPTSKTYNRPPADQTYQDLATLWITTPPRGAVIHAGNDVVVTGESCSFEGTSQWQLKQGSTVVRSGQMQATSGCPTRGTWQVDLGTLASGTWTFRAYERDMQNGTTTVGDTSHTFTVK</sequence>
<evidence type="ECO:0000256" key="1">
    <source>
        <dbReference type="SAM" id="MobiDB-lite"/>
    </source>
</evidence>
<organism evidence="4 5">
    <name type="scientific">Oryzihumus leptocrescens</name>
    <dbReference type="NCBI Taxonomy" id="297536"/>
    <lineage>
        <taxon>Bacteria</taxon>
        <taxon>Bacillati</taxon>
        <taxon>Actinomycetota</taxon>
        <taxon>Actinomycetes</taxon>
        <taxon>Micrococcales</taxon>
        <taxon>Intrasporangiaceae</taxon>
        <taxon>Oryzihumus</taxon>
    </lineage>
</organism>
<protein>
    <submittedName>
        <fullName evidence="4">Immunoglobulin-like protein involved in spore germination</fullName>
    </submittedName>
</protein>
<feature type="compositionally biased region" description="Basic and acidic residues" evidence="1">
    <location>
        <begin position="13"/>
        <end position="29"/>
    </location>
</feature>